<dbReference type="Proteomes" id="UP001205560">
    <property type="component" value="Unassembled WGS sequence"/>
</dbReference>
<evidence type="ECO:0000256" key="3">
    <source>
        <dbReference type="ARBA" id="ARBA00022777"/>
    </source>
</evidence>
<sequence length="446" mass="49178">MLDVFAGDVPMAHIGHAPRTDAWTLAYAASWLGDPNAYPLSPALPLIAPLGGYDSRSIKRFIEHLLPEGQALDVAVASHGLAKSNVFGLIRALGAETAGVLRFRDADNATTPAEHGMREIPLTELNARIANREMPFSVWDGKVRMSVAGVQDKLLVYLDAPLDRGGRMFLVDGPHLASTHILKPDLGQAALPHLAINEHFCMTLARHMGLPVADVQLLRAPRPVLVVRRFDRIVQQQDTEIRIGRLHIVDACQACDLPVAFKYERNLGNGPEVRDIRDGMSFRRLFELEALTANKAAAKLAMLHWALFQFLIGNSDAHGKNFSFFVRPGGFLEPTPWYDLVSVVQYEHFDTELAMAFGDAFTFGEVKGFALAEFAESCGIGRKLLQREAKRLAKLAVAAAAELVRSDQYLDSELAFVTRLADFIGQQAQRLADYADQAAKIRAEFL</sequence>
<comment type="caution">
    <text evidence="6">The sequence shown here is derived from an EMBL/GenBank/DDBJ whole genome shotgun (WGS) entry which is preliminary data.</text>
</comment>
<evidence type="ECO:0000256" key="1">
    <source>
        <dbReference type="ARBA" id="ARBA00010164"/>
    </source>
</evidence>
<comment type="similarity">
    <text evidence="1">Belongs to the HipA Ser/Thr kinase family.</text>
</comment>
<protein>
    <submittedName>
        <fullName evidence="6">HipA domain-containing protein</fullName>
    </submittedName>
</protein>
<feature type="domain" description="HipA-like C-terminal" evidence="4">
    <location>
        <begin position="145"/>
        <end position="397"/>
    </location>
</feature>
<feature type="domain" description="HipA N-terminal subdomain 1" evidence="5">
    <location>
        <begin position="2"/>
        <end position="103"/>
    </location>
</feature>
<dbReference type="Pfam" id="PF07804">
    <property type="entry name" value="HipA_C"/>
    <property type="match status" value="1"/>
</dbReference>
<reference evidence="6 7" key="1">
    <citation type="submission" date="2022-08" db="EMBL/GenBank/DDBJ databases">
        <title>Reclassification of Massilia species as members of the genera Telluria, Duganella, Pseudoduganella, Mokoshia gen. nov. and Zemynaea gen. nov. using orthogonal and non-orthogonal genome-based approaches.</title>
        <authorList>
            <person name="Bowman J.P."/>
        </authorList>
    </citation>
    <scope>NUCLEOTIDE SEQUENCE [LARGE SCALE GENOMIC DNA]</scope>
    <source>
        <strain evidence="6 7">LMG 28164</strain>
    </source>
</reference>
<dbReference type="InterPro" id="IPR017508">
    <property type="entry name" value="HipA_N1"/>
</dbReference>
<dbReference type="PANTHER" id="PTHR37419">
    <property type="entry name" value="SERINE/THREONINE-PROTEIN KINASE TOXIN HIPA"/>
    <property type="match status" value="1"/>
</dbReference>
<dbReference type="Gene3D" id="1.10.1070.20">
    <property type="match status" value="1"/>
</dbReference>
<name>A0ABT2ACI0_9BURK</name>
<organism evidence="6 7">
    <name type="scientific">Massilia norwichensis</name>
    <dbReference type="NCBI Taxonomy" id="1442366"/>
    <lineage>
        <taxon>Bacteria</taxon>
        <taxon>Pseudomonadati</taxon>
        <taxon>Pseudomonadota</taxon>
        <taxon>Betaproteobacteria</taxon>
        <taxon>Burkholderiales</taxon>
        <taxon>Oxalobacteraceae</taxon>
        <taxon>Telluria group</taxon>
        <taxon>Massilia</taxon>
    </lineage>
</organism>
<dbReference type="RefSeq" id="WP_258847709.1">
    <property type="nucleotide sequence ID" value="NZ_JANUGX010000033.1"/>
</dbReference>
<evidence type="ECO:0000313" key="7">
    <source>
        <dbReference type="Proteomes" id="UP001205560"/>
    </source>
</evidence>
<keyword evidence="3" id="KW-0418">Kinase</keyword>
<dbReference type="PANTHER" id="PTHR37419:SF1">
    <property type="entry name" value="SERINE_THREONINE-PROTEIN KINASE TOXIN HIPA"/>
    <property type="match status" value="1"/>
</dbReference>
<keyword evidence="7" id="KW-1185">Reference proteome</keyword>
<keyword evidence="2" id="KW-0808">Transferase</keyword>
<accession>A0ABT2ACI0</accession>
<dbReference type="InterPro" id="IPR012893">
    <property type="entry name" value="HipA-like_C"/>
</dbReference>
<dbReference type="InterPro" id="IPR052028">
    <property type="entry name" value="HipA_Ser/Thr_kinase"/>
</dbReference>
<dbReference type="Pfam" id="PF13657">
    <property type="entry name" value="Couple_hipA"/>
    <property type="match status" value="1"/>
</dbReference>
<proteinExistence type="inferred from homology"/>
<dbReference type="NCBIfam" id="TIGR03071">
    <property type="entry name" value="couple_hipA"/>
    <property type="match status" value="1"/>
</dbReference>
<evidence type="ECO:0000313" key="6">
    <source>
        <dbReference type="EMBL" id="MCS0591924.1"/>
    </source>
</evidence>
<gene>
    <name evidence="6" type="ORF">NX782_22285</name>
</gene>
<dbReference type="EMBL" id="JANUGX010000033">
    <property type="protein sequence ID" value="MCS0591924.1"/>
    <property type="molecule type" value="Genomic_DNA"/>
</dbReference>
<evidence type="ECO:0000256" key="2">
    <source>
        <dbReference type="ARBA" id="ARBA00022679"/>
    </source>
</evidence>
<evidence type="ECO:0000259" key="5">
    <source>
        <dbReference type="Pfam" id="PF13657"/>
    </source>
</evidence>
<evidence type="ECO:0000259" key="4">
    <source>
        <dbReference type="Pfam" id="PF07804"/>
    </source>
</evidence>